<accession>A0A840QKC1</accession>
<evidence type="ECO:0000313" key="1">
    <source>
        <dbReference type="EMBL" id="MBB5159899.1"/>
    </source>
</evidence>
<organism evidence="1 2">
    <name type="scientific">Saccharopolyspora phatthalungensis</name>
    <dbReference type="NCBI Taxonomy" id="664693"/>
    <lineage>
        <taxon>Bacteria</taxon>
        <taxon>Bacillati</taxon>
        <taxon>Actinomycetota</taxon>
        <taxon>Actinomycetes</taxon>
        <taxon>Pseudonocardiales</taxon>
        <taxon>Pseudonocardiaceae</taxon>
        <taxon>Saccharopolyspora</taxon>
    </lineage>
</organism>
<name>A0A840QKC1_9PSEU</name>
<reference evidence="1 2" key="1">
    <citation type="submission" date="2020-08" db="EMBL/GenBank/DDBJ databases">
        <title>Sequencing the genomes of 1000 actinobacteria strains.</title>
        <authorList>
            <person name="Klenk H.-P."/>
        </authorList>
    </citation>
    <scope>NUCLEOTIDE SEQUENCE [LARGE SCALE GENOMIC DNA]</scope>
    <source>
        <strain evidence="1 2">DSM 45584</strain>
    </source>
</reference>
<gene>
    <name evidence="1" type="ORF">BJ970_007499</name>
</gene>
<comment type="caution">
    <text evidence="1">The sequence shown here is derived from an EMBL/GenBank/DDBJ whole genome shotgun (WGS) entry which is preliminary data.</text>
</comment>
<dbReference type="EMBL" id="JACHIW010000003">
    <property type="protein sequence ID" value="MBB5159899.1"/>
    <property type="molecule type" value="Genomic_DNA"/>
</dbReference>
<dbReference type="Proteomes" id="UP000584374">
    <property type="component" value="Unassembled WGS sequence"/>
</dbReference>
<sequence>MAGAYAVDEMGVLHEQRLAENHVRRDDVAGAVGDRHRVHVRRIVEAGRVHADVIDADPVLIGRVVVDRHLVVADDRHAADLLWIEPADVDEGVGPGLLQLQAHVRHVRVSSVDVMMGPRGDRRRSFTHQERDDRKVVRCEVPNDVHIPLVETEVQPRGVDVEHPSQITGVDDLLEFPHGGVVLEGVTGHEHHATLISGVDESSGVLDRGRQRLFDEGVLSGEHGAQRDLCVRARRGCHHHRLHAGENLV</sequence>
<evidence type="ECO:0000313" key="2">
    <source>
        <dbReference type="Proteomes" id="UP000584374"/>
    </source>
</evidence>
<dbReference type="AlphaFoldDB" id="A0A840QKC1"/>
<proteinExistence type="predicted"/>
<keyword evidence="2" id="KW-1185">Reference proteome</keyword>
<protein>
    <submittedName>
        <fullName evidence="1">Uncharacterized protein</fullName>
    </submittedName>
</protein>